<protein>
    <submittedName>
        <fullName evidence="2">Uncharacterized protein</fullName>
    </submittedName>
</protein>
<proteinExistence type="predicted"/>
<evidence type="ECO:0000256" key="1">
    <source>
        <dbReference type="SAM" id="MobiDB-lite"/>
    </source>
</evidence>
<dbReference type="RefSeq" id="WP_057419682.1">
    <property type="nucleotide sequence ID" value="NZ_CP028490.1"/>
</dbReference>
<feature type="region of interest" description="Disordered" evidence="1">
    <location>
        <begin position="527"/>
        <end position="551"/>
    </location>
</feature>
<accession>A0AAD0ICY5</accession>
<sequence>MSHAPASLAQHFETLDGFTGHFGWLCGFSADDRFLNDALERFSHQQANQRAYAGETLLALMLDPRAIQITPVEVPGLLHLPWAKADLPFNLMHAKVAVLGYRSTDKSDAWCLRLLVSTGNWTRQTLEQSLDLIWRLDLCSDELVVPTEATQQVRTDICSAWSLLLWLREHYDDRALLANPLTAKAVADMDAILLKQVKPKASALNARFFDNRKASLLAQLPARVVYASGRETARNYLAMGSGFYESSMPSEHASVPLSIIRRLRGEEGEPRLLTATSTVDLFVNEASCQGIATAAANLTAASVSVRPAAQPAYFPNVQKRTLHAKFIFSASETGHSEKTASPWLYLGSGNLTRQGFTLKMGRSTGNLEAGVVFAPTPLNWYPAKSGGADPESIGYYLPIQWEQECVPETLQQGKDLEVGSELFSAAPVAYLMWRDTDTPEQGWLSADDRSRGDYSVLDTSRQPCAYVEGQGFAWCGPRPRQVVVSWQEAGATHVMTVPVLDGFGRLAATELPEISLEDAWMQLDSFPQSPSEEELPDAFDDSKRSAYKQGTIAPGKEAARYPIRQMMELIEGIAAKQTALEPRDWPVWCARLEQSLIQAAGCGLLQQFLTLEINPIHALRQPAFRPCFAETADHPEGHRYETALSNIEAHWKLDTSHPLGVLP</sequence>
<dbReference type="EMBL" id="CP028490">
    <property type="protein sequence ID" value="AVX26351.1"/>
    <property type="molecule type" value="Genomic_DNA"/>
</dbReference>
<name>A0AAD0ICY5_PSESX</name>
<organism evidence="2 3">
    <name type="scientific">Pseudomonas syringae pv. atrofaciens</name>
    <dbReference type="NCBI Taxonomy" id="192087"/>
    <lineage>
        <taxon>Bacteria</taxon>
        <taxon>Pseudomonadati</taxon>
        <taxon>Pseudomonadota</taxon>
        <taxon>Gammaproteobacteria</taxon>
        <taxon>Pseudomonadales</taxon>
        <taxon>Pseudomonadaceae</taxon>
        <taxon>Pseudomonas</taxon>
        <taxon>Pseudomonas syringae</taxon>
    </lineage>
</organism>
<reference evidence="2 3" key="1">
    <citation type="submission" date="2018-04" db="EMBL/GenBank/DDBJ databases">
        <authorList>
            <person name="Cha J.-S."/>
        </authorList>
    </citation>
    <scope>NUCLEOTIDE SEQUENCE [LARGE SCALE GENOMIC DNA]</scope>
    <source>
        <strain evidence="2 3">LMG5095</strain>
    </source>
</reference>
<dbReference type="AlphaFoldDB" id="A0AAD0ICY5"/>
<dbReference type="Proteomes" id="UP000240475">
    <property type="component" value="Chromosome"/>
</dbReference>
<gene>
    <name evidence="2" type="ORF">DA456_24795</name>
</gene>
<evidence type="ECO:0000313" key="2">
    <source>
        <dbReference type="EMBL" id="AVX26351.1"/>
    </source>
</evidence>
<evidence type="ECO:0000313" key="3">
    <source>
        <dbReference type="Proteomes" id="UP000240475"/>
    </source>
</evidence>